<dbReference type="Gene3D" id="2.120.10.30">
    <property type="entry name" value="TolB, C-terminal domain"/>
    <property type="match status" value="3"/>
</dbReference>
<evidence type="ECO:0000313" key="5">
    <source>
        <dbReference type="Proteomes" id="UP000286976"/>
    </source>
</evidence>
<proteinExistence type="inferred from homology"/>
<dbReference type="Gene3D" id="1.20.58.520">
    <property type="entry name" value="Amidohydrolase"/>
    <property type="match status" value="1"/>
</dbReference>
<dbReference type="Pfam" id="PF01979">
    <property type="entry name" value="Amidohydro_1"/>
    <property type="match status" value="1"/>
</dbReference>
<dbReference type="Pfam" id="PF07676">
    <property type="entry name" value="PD40"/>
    <property type="match status" value="4"/>
</dbReference>
<dbReference type="AlphaFoldDB" id="A0A432WZ25"/>
<dbReference type="InterPro" id="IPR011059">
    <property type="entry name" value="Metal-dep_hydrolase_composite"/>
</dbReference>
<evidence type="ECO:0000313" key="4">
    <source>
        <dbReference type="EMBL" id="RUO39060.1"/>
    </source>
</evidence>
<evidence type="ECO:0000256" key="1">
    <source>
        <dbReference type="ARBA" id="ARBA00009820"/>
    </source>
</evidence>
<feature type="domain" description="Amidohydrolase-related" evidence="3">
    <location>
        <begin position="703"/>
        <end position="1036"/>
    </location>
</feature>
<feature type="chain" id="PRO_5019549234" evidence="2">
    <location>
        <begin position="27"/>
        <end position="1059"/>
    </location>
</feature>
<dbReference type="PANTHER" id="PTHR36842">
    <property type="entry name" value="PROTEIN TOLB HOMOLOG"/>
    <property type="match status" value="1"/>
</dbReference>
<evidence type="ECO:0000259" key="3">
    <source>
        <dbReference type="Pfam" id="PF01979"/>
    </source>
</evidence>
<protein>
    <submittedName>
        <fullName evidence="4">Amidohydrolase</fullName>
    </submittedName>
</protein>
<dbReference type="OrthoDB" id="9758793at2"/>
<accession>A0A432WZ25</accession>
<keyword evidence="4" id="KW-0378">Hydrolase</keyword>
<dbReference type="GO" id="GO:0016810">
    <property type="term" value="F:hydrolase activity, acting on carbon-nitrogen (but not peptide) bonds"/>
    <property type="evidence" value="ECO:0007669"/>
    <property type="project" value="InterPro"/>
</dbReference>
<dbReference type="SUPFAM" id="SSF82171">
    <property type="entry name" value="DPP6 N-terminal domain-like"/>
    <property type="match status" value="2"/>
</dbReference>
<dbReference type="SUPFAM" id="SSF51338">
    <property type="entry name" value="Composite domain of metallo-dependent hydrolases"/>
    <property type="match status" value="1"/>
</dbReference>
<feature type="signal peptide" evidence="2">
    <location>
        <begin position="1"/>
        <end position="26"/>
    </location>
</feature>
<dbReference type="RefSeq" id="WP_126757938.1">
    <property type="nucleotide sequence ID" value="NZ_PIPQ01000007.1"/>
</dbReference>
<dbReference type="InterPro" id="IPR011659">
    <property type="entry name" value="WD40"/>
</dbReference>
<dbReference type="Gene3D" id="3.40.50.10910">
    <property type="entry name" value="Amidohydrolase"/>
    <property type="match status" value="1"/>
</dbReference>
<reference evidence="4 5" key="1">
    <citation type="journal article" date="2011" name="Front. Microbiol.">
        <title>Genomic signatures of strain selection and enhancement in Bacillus atrophaeus var. globigii, a historical biowarfare simulant.</title>
        <authorList>
            <person name="Gibbons H.S."/>
            <person name="Broomall S.M."/>
            <person name="McNew L.A."/>
            <person name="Daligault H."/>
            <person name="Chapman C."/>
            <person name="Bruce D."/>
            <person name="Karavis M."/>
            <person name="Krepps M."/>
            <person name="McGregor P.A."/>
            <person name="Hong C."/>
            <person name="Park K.H."/>
            <person name="Akmal A."/>
            <person name="Feldman A."/>
            <person name="Lin J.S."/>
            <person name="Chang W.E."/>
            <person name="Higgs B.W."/>
            <person name="Demirev P."/>
            <person name="Lindquist J."/>
            <person name="Liem A."/>
            <person name="Fochler E."/>
            <person name="Read T.D."/>
            <person name="Tapia R."/>
            <person name="Johnson S."/>
            <person name="Bishop-Lilly K.A."/>
            <person name="Detter C."/>
            <person name="Han C."/>
            <person name="Sozhamannan S."/>
            <person name="Rosenzweig C.N."/>
            <person name="Skowronski E.W."/>
        </authorList>
    </citation>
    <scope>NUCLEOTIDE SEQUENCE [LARGE SCALE GENOMIC DNA]</scope>
    <source>
        <strain evidence="4 5">AIT1</strain>
    </source>
</reference>
<keyword evidence="5" id="KW-1185">Reference proteome</keyword>
<dbReference type="InterPro" id="IPR032466">
    <property type="entry name" value="Metal_Hydrolase"/>
</dbReference>
<name>A0A432WZ25_9GAMM</name>
<evidence type="ECO:0000256" key="2">
    <source>
        <dbReference type="SAM" id="SignalP"/>
    </source>
</evidence>
<comment type="caution">
    <text evidence="4">The sequence shown here is derived from an EMBL/GenBank/DDBJ whole genome shotgun (WGS) entry which is preliminary data.</text>
</comment>
<sequence length="1059" mass="117714">MSKYARLLPALGLAALVSALPTALVAEESWSVAEPQGEFKSVQIQTTEGTWMSVDISPDGQYVVFDMLGDIYRMPAAGGEAELLRGGIGWHMQPTYSPDGEYIAYTSDEGGGDNIWVMKADGSEAWQVTKESFRLLNSPSWSPDGNFIVARKHFTARRSLGAGEIWMYHRTGGQGVMLTARPNDQKDLGEPAFSPDGRYVYFSQDSTPGPIFEYSKDSGSGIYSIKRYELETGEIETVLSGYGGAIRPTPSPDGKYLAYVARDEFQTKLYVYDLQTGERTEVYDNLSRDMQETWAIHGVYPAMGWTDDSKDIVFYANGGLHRVNVANQEVAAIPFSVETTKQVQHTLRQQQPIEESTFDVRMLRNVQVSPAGDKAVYEALGHLYVRNLPNGEPERLTQREGKFEQFPSFSRDGRYLVYTTWHDQEQGQVIVRDLRRGSERVLPTGKGKFIEPVFSPDGKSVVYRKIRGGYLTNPVYGLEAGLYHFNLNSDAPEFIAKNGSKPHFGSSNDRVYVQGWSASGPTLESIDLNDHSRRTLYTSSHATEYSVSPDGEYLAFAERFRVHVTPFVERGQPISISPSDRQFPVEQVSKRAGDNISWTHDSSRLYWSLGPELYSASLEGMFDIGAGEHELVADGTNISFSQDVYVPEQTVAFVGGKVVTMNGEEVIENGVVVVEGNKIVAVGERGRVRVPQNARVIDTSGKTIMPGLVDTHAHGAQGEQQIIPQQNWVMYAGLTFGVTTIHDPSNNTAQIFTASEMQRAGSIVGPRIFSTGTILYGANGPGYTAHVDSLDDALFHLERMKKVGAFSVKSYNQPRRDQRQQIVQAARELDMMVVPEGGSLFQHNMSMVVDGHSSIEHSIPVANMYSDVKQLWQATETAYTPTLVVAYGGIWGENYWYAHTNVWEHPKLSKFVPKRILQPRSVRREIAPESHYNHFNIARGAKELQDEGIMVTTGAHGQREGLGEHWEIWMLVQGGMTPMQALRAATIDGARSLGMDHAIGSLEAGKLADIIVIDGDVLEDIRQSDRVTHTMVNGRLFDADTMNEMGRNAKARQPFYFEE</sequence>
<gene>
    <name evidence="4" type="ORF">CWE15_09985</name>
</gene>
<dbReference type="Gene3D" id="2.30.40.10">
    <property type="entry name" value="Urease, subunit C, domain 1"/>
    <property type="match status" value="1"/>
</dbReference>
<dbReference type="Proteomes" id="UP000286976">
    <property type="component" value="Unassembled WGS sequence"/>
</dbReference>
<dbReference type="Gene3D" id="3.30.110.90">
    <property type="entry name" value="Amidohydrolase"/>
    <property type="match status" value="1"/>
</dbReference>
<keyword evidence="2" id="KW-0732">Signal</keyword>
<dbReference type="PANTHER" id="PTHR36842:SF1">
    <property type="entry name" value="PROTEIN TOLB"/>
    <property type="match status" value="1"/>
</dbReference>
<dbReference type="InterPro" id="IPR011042">
    <property type="entry name" value="6-blade_b-propeller_TolB-like"/>
</dbReference>
<organism evidence="4 5">
    <name type="scientific">Aliidiomarina taiwanensis</name>
    <dbReference type="NCBI Taxonomy" id="946228"/>
    <lineage>
        <taxon>Bacteria</taxon>
        <taxon>Pseudomonadati</taxon>
        <taxon>Pseudomonadota</taxon>
        <taxon>Gammaproteobacteria</taxon>
        <taxon>Alteromonadales</taxon>
        <taxon>Idiomarinaceae</taxon>
        <taxon>Aliidiomarina</taxon>
    </lineage>
</organism>
<dbReference type="EMBL" id="PIPQ01000007">
    <property type="protein sequence ID" value="RUO39060.1"/>
    <property type="molecule type" value="Genomic_DNA"/>
</dbReference>
<dbReference type="SUPFAM" id="SSF51556">
    <property type="entry name" value="Metallo-dependent hydrolases"/>
    <property type="match status" value="1"/>
</dbReference>
<dbReference type="InterPro" id="IPR006680">
    <property type="entry name" value="Amidohydro-rel"/>
</dbReference>
<comment type="similarity">
    <text evidence="1">Belongs to the TolB family.</text>
</comment>